<evidence type="ECO:0000256" key="5">
    <source>
        <dbReference type="ARBA" id="ARBA00022741"/>
    </source>
</evidence>
<dbReference type="InterPro" id="IPR036890">
    <property type="entry name" value="HATPase_C_sf"/>
</dbReference>
<feature type="transmembrane region" description="Helical" evidence="10">
    <location>
        <begin position="36"/>
        <end position="54"/>
    </location>
</feature>
<keyword evidence="8" id="KW-0902">Two-component regulatory system</keyword>
<dbReference type="GO" id="GO:0000155">
    <property type="term" value="F:phosphorelay sensor kinase activity"/>
    <property type="evidence" value="ECO:0007669"/>
    <property type="project" value="InterPro"/>
</dbReference>
<feature type="transmembrane region" description="Helical" evidence="10">
    <location>
        <begin position="462"/>
        <end position="484"/>
    </location>
</feature>
<evidence type="ECO:0000256" key="9">
    <source>
        <dbReference type="SAM" id="MobiDB-lite"/>
    </source>
</evidence>
<dbReference type="InterPro" id="IPR050482">
    <property type="entry name" value="Sensor_HK_TwoCompSys"/>
</dbReference>
<evidence type="ECO:0000256" key="7">
    <source>
        <dbReference type="ARBA" id="ARBA00022840"/>
    </source>
</evidence>
<feature type="transmembrane region" description="Helical" evidence="10">
    <location>
        <begin position="61"/>
        <end position="79"/>
    </location>
</feature>
<dbReference type="GO" id="GO:0005524">
    <property type="term" value="F:ATP binding"/>
    <property type="evidence" value="ECO:0007669"/>
    <property type="project" value="UniProtKB-KW"/>
</dbReference>
<dbReference type="PANTHER" id="PTHR24421">
    <property type="entry name" value="NITRATE/NITRITE SENSOR PROTEIN NARX-RELATED"/>
    <property type="match status" value="1"/>
</dbReference>
<evidence type="ECO:0000259" key="11">
    <source>
        <dbReference type="SMART" id="SM00387"/>
    </source>
</evidence>
<feature type="transmembrane region" description="Helical" evidence="10">
    <location>
        <begin position="12"/>
        <end position="30"/>
    </location>
</feature>
<dbReference type="Pfam" id="PF07730">
    <property type="entry name" value="HisKA_3"/>
    <property type="match status" value="1"/>
</dbReference>
<organism evidence="12 13">
    <name type="scientific">Nocardiopsis aegyptia</name>
    <dbReference type="NCBI Taxonomy" id="220378"/>
    <lineage>
        <taxon>Bacteria</taxon>
        <taxon>Bacillati</taxon>
        <taxon>Actinomycetota</taxon>
        <taxon>Actinomycetes</taxon>
        <taxon>Streptosporangiales</taxon>
        <taxon>Nocardiopsidaceae</taxon>
        <taxon>Nocardiopsis</taxon>
    </lineage>
</organism>
<feature type="transmembrane region" description="Helical" evidence="10">
    <location>
        <begin position="146"/>
        <end position="167"/>
    </location>
</feature>
<comment type="caution">
    <text evidence="12">The sequence shown here is derived from an EMBL/GenBank/DDBJ whole genome shotgun (WGS) entry which is preliminary data.</text>
</comment>
<keyword evidence="5" id="KW-0547">Nucleotide-binding</keyword>
<feature type="domain" description="Histidine kinase/HSP90-like ATPase" evidence="11">
    <location>
        <begin position="300"/>
        <end position="397"/>
    </location>
</feature>
<keyword evidence="3" id="KW-0597">Phosphoprotein</keyword>
<dbReference type="Pfam" id="PF02518">
    <property type="entry name" value="HATPase_c"/>
    <property type="match status" value="1"/>
</dbReference>
<dbReference type="AlphaFoldDB" id="A0A7Z0EPU7"/>
<evidence type="ECO:0000256" key="3">
    <source>
        <dbReference type="ARBA" id="ARBA00022553"/>
    </source>
</evidence>
<dbReference type="GO" id="GO:0016020">
    <property type="term" value="C:membrane"/>
    <property type="evidence" value="ECO:0007669"/>
    <property type="project" value="InterPro"/>
</dbReference>
<name>A0A7Z0EPU7_9ACTN</name>
<proteinExistence type="predicted"/>
<gene>
    <name evidence="12" type="ORF">HNR10_003785</name>
</gene>
<accession>A0A7Z0EPU7</accession>
<evidence type="ECO:0000256" key="10">
    <source>
        <dbReference type="SAM" id="Phobius"/>
    </source>
</evidence>
<dbReference type="InterPro" id="IPR011712">
    <property type="entry name" value="Sig_transdc_His_kin_sub3_dim/P"/>
</dbReference>
<evidence type="ECO:0000256" key="2">
    <source>
        <dbReference type="ARBA" id="ARBA00012438"/>
    </source>
</evidence>
<dbReference type="RefSeq" id="WP_179825387.1">
    <property type="nucleotide sequence ID" value="NZ_JACCFS010000001.1"/>
</dbReference>
<evidence type="ECO:0000256" key="4">
    <source>
        <dbReference type="ARBA" id="ARBA00022679"/>
    </source>
</evidence>
<sequence length="568" mass="59531">MREILRRRAHLLPDLLLWAVLATATVLDLAGTWSPLAVAETAAALLCLTAALAVARRRPDAAVAVAMAFPVGQQFVITMGLADRFGLAPLATVAVTAFLAGQRSARVGTVATIILTAVLVLLGLVVAEAVAVGLDVRDFLSRLVDWVGAAIIVVLVVVAPWLFGRYLPWRTRLYRGGWEVAERMERARAAEADRARLRERTRIASQMHDSLGHDLALIAIRAAALEMASADSPEQRDAAADLRASAHEANLRLREIIGVLREETDVAAAEPVTDLVQRATDAGMAIRLLREGPDPDPSGPGGQAVHRVVQEALTNAAKYAPGTEVSVTVVREAGSTRIDVEDTGPAGEGPAAVPPRGGGAGSGLAALRTRVEGLGGTFRAGGTGQGFAVHATVPDPVGGAGTTDAAPADAVPGTGAPETGAAPTRAAHTPPDPSAEGGGEATETRRAHDEARVRARRSLATALAVPLSLAAALTVLGFALLWWVSANSDLPAEDYQRLAVGDSREDVEHVLPLFAYPERSVDPLPPEPPGAECRFYLTDHEGGLPPVYRLCFADGVLVAKGEFERIDR</sequence>
<dbReference type="PANTHER" id="PTHR24421:SF10">
    <property type="entry name" value="NITRATE_NITRITE SENSOR PROTEIN NARQ"/>
    <property type="match status" value="1"/>
</dbReference>
<feature type="region of interest" description="Disordered" evidence="9">
    <location>
        <begin position="398"/>
        <end position="451"/>
    </location>
</feature>
<dbReference type="Gene3D" id="1.20.5.1930">
    <property type="match status" value="1"/>
</dbReference>
<feature type="transmembrane region" description="Helical" evidence="10">
    <location>
        <begin position="113"/>
        <end position="134"/>
    </location>
</feature>
<evidence type="ECO:0000256" key="8">
    <source>
        <dbReference type="ARBA" id="ARBA00023012"/>
    </source>
</evidence>
<keyword evidence="7" id="KW-0067">ATP-binding</keyword>
<feature type="region of interest" description="Disordered" evidence="9">
    <location>
        <begin position="339"/>
        <end position="363"/>
    </location>
</feature>
<evidence type="ECO:0000256" key="6">
    <source>
        <dbReference type="ARBA" id="ARBA00022777"/>
    </source>
</evidence>
<comment type="catalytic activity">
    <reaction evidence="1">
        <text>ATP + protein L-histidine = ADP + protein N-phospho-L-histidine.</text>
        <dbReference type="EC" id="2.7.13.3"/>
    </reaction>
</comment>
<keyword evidence="4" id="KW-0808">Transferase</keyword>
<feature type="compositionally biased region" description="Low complexity" evidence="9">
    <location>
        <begin position="402"/>
        <end position="417"/>
    </location>
</feature>
<feature type="compositionally biased region" description="Low complexity" evidence="9">
    <location>
        <begin position="344"/>
        <end position="355"/>
    </location>
</feature>
<dbReference type="CDD" id="cd16917">
    <property type="entry name" value="HATPase_UhpB-NarQ-NarX-like"/>
    <property type="match status" value="1"/>
</dbReference>
<protein>
    <recommendedName>
        <fullName evidence="2">histidine kinase</fullName>
        <ecNumber evidence="2">2.7.13.3</ecNumber>
    </recommendedName>
</protein>
<feature type="transmembrane region" description="Helical" evidence="10">
    <location>
        <begin position="85"/>
        <end position="101"/>
    </location>
</feature>
<dbReference type="InterPro" id="IPR003594">
    <property type="entry name" value="HATPase_dom"/>
</dbReference>
<dbReference type="EC" id="2.7.13.3" evidence="2"/>
<keyword evidence="10" id="KW-1133">Transmembrane helix</keyword>
<dbReference type="SUPFAM" id="SSF55874">
    <property type="entry name" value="ATPase domain of HSP90 chaperone/DNA topoisomerase II/histidine kinase"/>
    <property type="match status" value="1"/>
</dbReference>
<reference evidence="12 13" key="1">
    <citation type="submission" date="2020-07" db="EMBL/GenBank/DDBJ databases">
        <title>Sequencing the genomes of 1000 actinobacteria strains.</title>
        <authorList>
            <person name="Klenk H.-P."/>
        </authorList>
    </citation>
    <scope>NUCLEOTIDE SEQUENCE [LARGE SCALE GENOMIC DNA]</scope>
    <source>
        <strain evidence="12 13">DSM 44442</strain>
    </source>
</reference>
<evidence type="ECO:0000313" key="12">
    <source>
        <dbReference type="EMBL" id="NYJ35904.1"/>
    </source>
</evidence>
<keyword evidence="13" id="KW-1185">Reference proteome</keyword>
<dbReference type="Gene3D" id="3.30.565.10">
    <property type="entry name" value="Histidine kinase-like ATPase, C-terminal domain"/>
    <property type="match status" value="1"/>
</dbReference>
<evidence type="ECO:0000313" key="13">
    <source>
        <dbReference type="Proteomes" id="UP000572051"/>
    </source>
</evidence>
<evidence type="ECO:0000256" key="1">
    <source>
        <dbReference type="ARBA" id="ARBA00000085"/>
    </source>
</evidence>
<feature type="compositionally biased region" description="Basic and acidic residues" evidence="9">
    <location>
        <begin position="442"/>
        <end position="451"/>
    </location>
</feature>
<keyword evidence="10" id="KW-0812">Transmembrane</keyword>
<dbReference type="SMART" id="SM00387">
    <property type="entry name" value="HATPase_c"/>
    <property type="match status" value="1"/>
</dbReference>
<keyword evidence="10" id="KW-0472">Membrane</keyword>
<dbReference type="GO" id="GO:0046983">
    <property type="term" value="F:protein dimerization activity"/>
    <property type="evidence" value="ECO:0007669"/>
    <property type="project" value="InterPro"/>
</dbReference>
<dbReference type="Proteomes" id="UP000572051">
    <property type="component" value="Unassembled WGS sequence"/>
</dbReference>
<dbReference type="EMBL" id="JACCFS010000001">
    <property type="protein sequence ID" value="NYJ35904.1"/>
    <property type="molecule type" value="Genomic_DNA"/>
</dbReference>
<keyword evidence="6 12" id="KW-0418">Kinase</keyword>